<keyword evidence="2" id="KW-1185">Reference proteome</keyword>
<accession>A0A8J1TT71</accession>
<gene>
    <name evidence="1" type="ORF">OFUS_LOCUS15381</name>
</gene>
<organism evidence="1 2">
    <name type="scientific">Owenia fusiformis</name>
    <name type="common">Polychaete worm</name>
    <dbReference type="NCBI Taxonomy" id="6347"/>
    <lineage>
        <taxon>Eukaryota</taxon>
        <taxon>Metazoa</taxon>
        <taxon>Spiralia</taxon>
        <taxon>Lophotrochozoa</taxon>
        <taxon>Annelida</taxon>
        <taxon>Polychaeta</taxon>
        <taxon>Sedentaria</taxon>
        <taxon>Canalipalpata</taxon>
        <taxon>Sabellida</taxon>
        <taxon>Oweniida</taxon>
        <taxon>Oweniidae</taxon>
        <taxon>Owenia</taxon>
    </lineage>
</organism>
<reference evidence="1" key="1">
    <citation type="submission" date="2022-03" db="EMBL/GenBank/DDBJ databases">
        <authorList>
            <person name="Martin C."/>
        </authorList>
    </citation>
    <scope>NUCLEOTIDE SEQUENCE</scope>
</reference>
<protein>
    <submittedName>
        <fullName evidence="1">Uncharacterized protein</fullName>
    </submittedName>
</protein>
<proteinExistence type="predicted"/>
<dbReference type="InterPro" id="IPR013320">
    <property type="entry name" value="ConA-like_dom_sf"/>
</dbReference>
<comment type="caution">
    <text evidence="1">The sequence shown here is derived from an EMBL/GenBank/DDBJ whole genome shotgun (WGS) entry which is preliminary data.</text>
</comment>
<dbReference type="PROSITE" id="PS50948">
    <property type="entry name" value="PAN"/>
    <property type="match status" value="1"/>
</dbReference>
<evidence type="ECO:0000313" key="1">
    <source>
        <dbReference type="EMBL" id="CAH1790131.1"/>
    </source>
</evidence>
<dbReference type="AlphaFoldDB" id="A0A8J1TT71"/>
<dbReference type="Gene3D" id="2.60.120.200">
    <property type="match status" value="1"/>
</dbReference>
<dbReference type="Proteomes" id="UP000749559">
    <property type="component" value="Unassembled WGS sequence"/>
</dbReference>
<name>A0A8J1TT71_OWEFU</name>
<dbReference type="EMBL" id="CAIIXF020000007">
    <property type="protein sequence ID" value="CAH1790131.1"/>
    <property type="molecule type" value="Genomic_DNA"/>
</dbReference>
<dbReference type="Pfam" id="PF13385">
    <property type="entry name" value="Laminin_G_3"/>
    <property type="match status" value="1"/>
</dbReference>
<evidence type="ECO:0000313" key="2">
    <source>
        <dbReference type="Proteomes" id="UP000749559"/>
    </source>
</evidence>
<dbReference type="InterPro" id="IPR003609">
    <property type="entry name" value="Pan_app"/>
</dbReference>
<dbReference type="SUPFAM" id="SSF49899">
    <property type="entry name" value="Concanavalin A-like lectins/glucanases"/>
    <property type="match status" value="1"/>
</dbReference>
<sequence>MKGVLSKCELGQITELIFFVFWISSLQYVHGQSQLYGGPLGVNGIPVFFPGAPYTPGCNNNGYLMQPNTRRDGGVEIGKLAFYTCKSICMGDPQCISVDWNQVNRACVVYTNLGTTRASVGYIHCVKTCLDSYVISPGAPRAGGPLEPPVYPGFPSQFPQSVYPGQVNIPGRGLVGGYRPDEFGTTPPNFVSGQLLKARTTTPPLAVPHIQGHKVLGPRPIPGDLLSPLIKIQDDGICPGAKFQRYEYSNLDGAFALVENVGEEECKKVCLDDSKCLAADFNVIYRECFIHNGTAVLDLTTFSPGSAGDCCVHFRKLECDRFQCYEHPPADITDADCVRISGNTTIPGLKAVDCGTSCFVTVVINNTSPGQSPMIARGCEQSEKVSYKMCQRFTGPPGSGSNITGAYCRCKTDRCNALSQTMIINCLAHFPLDSDGLDSFKIRSGKTVNIKYDCTDKAKNCSAKFGGKSYIEVRSFTGLRFGPLNAASALPDALPRMTIVMWFKRITPVGEMALINNGPTDQATFLLTNMNEGREIRASVKLNGTLYTVSTPVTEYFDWNFLAFIVDADMNQTATLYLNDQIDPSSGNMPISVALPNATLPVGVHPLMIGAQYLDPYGYYKGRFFRGNLDEVMLFNAALSEKELQAIFDLTKKAP</sequence>